<dbReference type="Pfam" id="PF08811">
    <property type="entry name" value="DUF1800"/>
    <property type="match status" value="1"/>
</dbReference>
<accession>A0ABT7QX40</accession>
<comment type="caution">
    <text evidence="2">The sequence shown here is derived from an EMBL/GenBank/DDBJ whole genome shotgun (WGS) entry which is preliminary data.</text>
</comment>
<evidence type="ECO:0000313" key="2">
    <source>
        <dbReference type="EMBL" id="MDM5271392.1"/>
    </source>
</evidence>
<evidence type="ECO:0000313" key="3">
    <source>
        <dbReference type="Proteomes" id="UP001169069"/>
    </source>
</evidence>
<feature type="signal peptide" evidence="1">
    <location>
        <begin position="1"/>
        <end position="19"/>
    </location>
</feature>
<dbReference type="EMBL" id="JAQIBD010000001">
    <property type="protein sequence ID" value="MDM5271392.1"/>
    <property type="molecule type" value="Genomic_DNA"/>
</dbReference>
<name>A0ABT7QX40_9BACT</name>
<dbReference type="PANTHER" id="PTHR43737:SF1">
    <property type="entry name" value="DUF1501 DOMAIN-CONTAINING PROTEIN"/>
    <property type="match status" value="1"/>
</dbReference>
<reference evidence="2" key="1">
    <citation type="submission" date="2023-01" db="EMBL/GenBank/DDBJ databases">
        <title>Sulfurovum sp. zt1-1 genome assembly.</title>
        <authorList>
            <person name="Wang J."/>
        </authorList>
    </citation>
    <scope>NUCLEOTIDE SEQUENCE</scope>
    <source>
        <strain evidence="2">Zt1-1</strain>
    </source>
</reference>
<gene>
    <name evidence="2" type="ORF">PGH07_04315</name>
</gene>
<keyword evidence="3" id="KW-1185">Reference proteome</keyword>
<sequence>MHNYIQNLLLIALSILAFTGCSGSSSDTNSNTLPEANSTIQIPVESKEGAVNFLTHATFGVRKEDIDELYDMGGYIVWLNEQFQKNPTKYIDWIKQHQGINLSSADVRAVLGDAWYSIVVNADDQLRQRVALALSEIIVVSTIGVESSYSVADFYDLLSEDAFTNYRDILYQTALHPAMGAYLSTWGNMKEHTTADGTLVHADENYAREVLQLFSIGLVQLELNGEPKLLNGQPIPTYTQQDIEEFAKVYTGWTNDNGGFLYLDGKTTLASLTTPMIAYEEYHDIRKKVFSKTFNYAYIQPQSIPSGLTAKDDLNHAIDIIFNHPNVGPFISKQLIQRLVTSNPTPEYVARVASKFNDNGSGVRGDMKSVITAILTDKEALLKYKDQIVSPEIHGKLKEQLIRIASVMRTFHATGDPSISSYQFYDFESARYRGLHLQPFTSPSVFNYFEPTFKPSGIIQDNGLVAPEFKMLSPWKMSEFGSVMLTVIGLTDYLHDKITLDLSYEKSLLTLQGPEALIAHLNLLLMSGQMSNELKNELINYAATNTSAHDIVEQIIALIVLSAEYAIER</sequence>
<protein>
    <submittedName>
        <fullName evidence="2">DUF1800 family protein</fullName>
    </submittedName>
</protein>
<dbReference type="Proteomes" id="UP001169069">
    <property type="component" value="Unassembled WGS sequence"/>
</dbReference>
<dbReference type="InterPro" id="IPR014917">
    <property type="entry name" value="DUF1800"/>
</dbReference>
<proteinExistence type="predicted"/>
<organism evidence="2 3">
    <name type="scientific">Sulfurovum zhangzhouensis</name>
    <dbReference type="NCBI Taxonomy" id="3019067"/>
    <lineage>
        <taxon>Bacteria</taxon>
        <taxon>Pseudomonadati</taxon>
        <taxon>Campylobacterota</taxon>
        <taxon>Epsilonproteobacteria</taxon>
        <taxon>Campylobacterales</taxon>
        <taxon>Sulfurovaceae</taxon>
        <taxon>Sulfurovum</taxon>
    </lineage>
</organism>
<dbReference type="RefSeq" id="WP_289412809.1">
    <property type="nucleotide sequence ID" value="NZ_JAQIBD010000001.1"/>
</dbReference>
<feature type="chain" id="PRO_5045998253" evidence="1">
    <location>
        <begin position="20"/>
        <end position="569"/>
    </location>
</feature>
<dbReference type="PANTHER" id="PTHR43737">
    <property type="entry name" value="BLL7424 PROTEIN"/>
    <property type="match status" value="1"/>
</dbReference>
<evidence type="ECO:0000256" key="1">
    <source>
        <dbReference type="SAM" id="SignalP"/>
    </source>
</evidence>
<keyword evidence="1" id="KW-0732">Signal</keyword>